<feature type="active site" description="Proton donor/acceptor" evidence="6">
    <location>
        <position position="228"/>
    </location>
</feature>
<evidence type="ECO:0000256" key="5">
    <source>
        <dbReference type="ARBA" id="ARBA00023316"/>
    </source>
</evidence>
<dbReference type="InterPro" id="IPR005490">
    <property type="entry name" value="LD_TPept_cat_dom"/>
</dbReference>
<reference evidence="10 11" key="1">
    <citation type="journal article" date="2024" name="Fungal Genet. Biol.">
        <title>The porcine skin microbiome exhibits broad fungal antagonism.</title>
        <authorList>
            <person name="De La Cruz K.F."/>
            <person name="Townsend E.C."/>
            <person name="Alex Cheong J.Z."/>
            <person name="Salamzade R."/>
            <person name="Liu A."/>
            <person name="Sandstrom S."/>
            <person name="Davila E."/>
            <person name="Huang L."/>
            <person name="Xu K.H."/>
            <person name="Wu S.Y."/>
            <person name="Meudt J.J."/>
            <person name="Shanmuganayagam D."/>
            <person name="Gibson A.L.F."/>
            <person name="Kalan L.R."/>
        </authorList>
    </citation>
    <scope>NUCLEOTIDE SEQUENCE [LARGE SCALE GENOMIC DNA]</scope>
    <source>
        <strain evidence="10 11">LK2569</strain>
    </source>
</reference>
<dbReference type="PANTHER" id="PTHR30582:SF33">
    <property type="entry name" value="EXPORTED PROTEIN"/>
    <property type="match status" value="1"/>
</dbReference>
<dbReference type="PROSITE" id="PS52029">
    <property type="entry name" value="LD_TPASE"/>
    <property type="match status" value="1"/>
</dbReference>
<dbReference type="CDD" id="cd16913">
    <property type="entry name" value="YkuD_like"/>
    <property type="match status" value="1"/>
</dbReference>
<keyword evidence="8" id="KW-0472">Membrane</keyword>
<dbReference type="EMBL" id="JAYWMA010000011">
    <property type="protein sequence ID" value="MEX3529305.1"/>
    <property type="molecule type" value="Genomic_DNA"/>
</dbReference>
<dbReference type="Proteomes" id="UP001558353">
    <property type="component" value="Unassembled WGS sequence"/>
</dbReference>
<evidence type="ECO:0000256" key="3">
    <source>
        <dbReference type="ARBA" id="ARBA00022960"/>
    </source>
</evidence>
<evidence type="ECO:0000256" key="8">
    <source>
        <dbReference type="SAM" id="Phobius"/>
    </source>
</evidence>
<feature type="transmembrane region" description="Helical" evidence="8">
    <location>
        <begin position="39"/>
        <end position="59"/>
    </location>
</feature>
<organism evidence="10 11">
    <name type="scientific">Corynebacterium xerosis</name>
    <dbReference type="NCBI Taxonomy" id="1725"/>
    <lineage>
        <taxon>Bacteria</taxon>
        <taxon>Bacillati</taxon>
        <taxon>Actinomycetota</taxon>
        <taxon>Actinomycetes</taxon>
        <taxon>Mycobacteriales</taxon>
        <taxon>Corynebacteriaceae</taxon>
        <taxon>Corynebacterium</taxon>
    </lineage>
</organism>
<sequence>MNTSSTPPRRRPDGARPSTSGTRRRGRHRAASPAPRREWALLGAGVGVLALGVVAALSFGGPIDVDEILTADETTTAITDVAPAPLSAEARGEMIQRHLVGVPVPFPRNVEIHDRVGATGPTNEADVIETVNATLHEWNLTPDGALVHNPCPPHARACVDVDNRLAWLQENGQVSRGPVPITTGMPGYETPRGEFTVQRKVRDEISYVFDNEPMPFSVYFTTTGVAFHEGDLTQDSHGCIHLSHQDAVHFFDVLEPNDIVVTI</sequence>
<gene>
    <name evidence="10" type="ORF">VVR64_09590</name>
</gene>
<dbReference type="Pfam" id="PF03734">
    <property type="entry name" value="YkuD"/>
    <property type="match status" value="1"/>
</dbReference>
<keyword evidence="8" id="KW-1133">Transmembrane helix</keyword>
<keyword evidence="2" id="KW-0808">Transferase</keyword>
<dbReference type="Gene3D" id="2.40.440.10">
    <property type="entry name" value="L,D-transpeptidase catalytic domain-like"/>
    <property type="match status" value="1"/>
</dbReference>
<protein>
    <submittedName>
        <fullName evidence="10">L,D-transpeptidase family protein</fullName>
    </submittedName>
</protein>
<comment type="pathway">
    <text evidence="1 6">Cell wall biogenesis; peptidoglycan biosynthesis.</text>
</comment>
<dbReference type="RefSeq" id="WP_368522786.1">
    <property type="nucleotide sequence ID" value="NZ_JAYWMA010000011.1"/>
</dbReference>
<keyword evidence="8" id="KW-0812">Transmembrane</keyword>
<evidence type="ECO:0000256" key="2">
    <source>
        <dbReference type="ARBA" id="ARBA00022679"/>
    </source>
</evidence>
<keyword evidence="11" id="KW-1185">Reference proteome</keyword>
<name>A0ABV3UVT3_9CORY</name>
<feature type="active site" description="Nucleophile" evidence="6">
    <location>
        <position position="239"/>
    </location>
</feature>
<accession>A0ABV3UVT3</accession>
<keyword evidence="4 6" id="KW-0573">Peptidoglycan synthesis</keyword>
<evidence type="ECO:0000256" key="6">
    <source>
        <dbReference type="PROSITE-ProRule" id="PRU01373"/>
    </source>
</evidence>
<keyword evidence="5 6" id="KW-0961">Cell wall biogenesis/degradation</keyword>
<dbReference type="SUPFAM" id="SSF141523">
    <property type="entry name" value="L,D-transpeptidase catalytic domain-like"/>
    <property type="match status" value="1"/>
</dbReference>
<dbReference type="InterPro" id="IPR038063">
    <property type="entry name" value="Transpep_catalytic_dom"/>
</dbReference>
<evidence type="ECO:0000256" key="7">
    <source>
        <dbReference type="SAM" id="MobiDB-lite"/>
    </source>
</evidence>
<evidence type="ECO:0000313" key="10">
    <source>
        <dbReference type="EMBL" id="MEX3529305.1"/>
    </source>
</evidence>
<evidence type="ECO:0000313" key="11">
    <source>
        <dbReference type="Proteomes" id="UP001558353"/>
    </source>
</evidence>
<dbReference type="PANTHER" id="PTHR30582">
    <property type="entry name" value="L,D-TRANSPEPTIDASE"/>
    <property type="match status" value="1"/>
</dbReference>
<keyword evidence="3 6" id="KW-0133">Cell shape</keyword>
<evidence type="ECO:0000259" key="9">
    <source>
        <dbReference type="PROSITE" id="PS52029"/>
    </source>
</evidence>
<comment type="caution">
    <text evidence="10">The sequence shown here is derived from an EMBL/GenBank/DDBJ whole genome shotgun (WGS) entry which is preliminary data.</text>
</comment>
<dbReference type="InterPro" id="IPR050979">
    <property type="entry name" value="LD-transpeptidase"/>
</dbReference>
<feature type="region of interest" description="Disordered" evidence="7">
    <location>
        <begin position="1"/>
        <end position="35"/>
    </location>
</feature>
<feature type="domain" description="L,D-TPase catalytic" evidence="9">
    <location>
        <begin position="155"/>
        <end position="263"/>
    </location>
</feature>
<proteinExistence type="predicted"/>
<evidence type="ECO:0000256" key="4">
    <source>
        <dbReference type="ARBA" id="ARBA00022984"/>
    </source>
</evidence>
<evidence type="ECO:0000256" key="1">
    <source>
        <dbReference type="ARBA" id="ARBA00004752"/>
    </source>
</evidence>